<gene>
    <name evidence="1" type="ORF">C7I55_13150</name>
</gene>
<organism evidence="1 2">
    <name type="scientific">Allosphingosinicella deserti</name>
    <dbReference type="NCBI Taxonomy" id="2116704"/>
    <lineage>
        <taxon>Bacteria</taxon>
        <taxon>Pseudomonadati</taxon>
        <taxon>Pseudomonadota</taxon>
        <taxon>Alphaproteobacteria</taxon>
        <taxon>Sphingomonadales</taxon>
        <taxon>Sphingomonadaceae</taxon>
        <taxon>Allosphingosinicella</taxon>
    </lineage>
</organism>
<sequence length="188" mass="19188">MVHAFAPMMLLTAAMSLPGCQRASGGPLAPVEGAGVAIEEGQAAVLTDGALEARVTGRWSSTGANSLRIRYRNRGPAPLRIALAGARMRHSLGEAALRTAVDATGVDMTDAREDNNQGKTLFSLDEGGGAGDGMVELPAGATREIDADLTSFANEGSVGEGDRITVTVPLATRSTAVAFDAARPSGLP</sequence>
<reference evidence="1 2" key="1">
    <citation type="submission" date="2018-03" db="EMBL/GenBank/DDBJ databases">
        <title>The draft genome of Sphingosinicella sp. GL-C-18.</title>
        <authorList>
            <person name="Liu L."/>
            <person name="Li L."/>
            <person name="Liang L."/>
            <person name="Zhang X."/>
            <person name="Wang T."/>
        </authorList>
    </citation>
    <scope>NUCLEOTIDE SEQUENCE [LARGE SCALE GENOMIC DNA]</scope>
    <source>
        <strain evidence="1 2">GL-C-18</strain>
    </source>
</reference>
<comment type="caution">
    <text evidence="1">The sequence shown here is derived from an EMBL/GenBank/DDBJ whole genome shotgun (WGS) entry which is preliminary data.</text>
</comment>
<dbReference type="Proteomes" id="UP000241167">
    <property type="component" value="Unassembled WGS sequence"/>
</dbReference>
<accession>A0A2P7QNM2</accession>
<protein>
    <submittedName>
        <fullName evidence="1">Uncharacterized protein</fullName>
    </submittedName>
</protein>
<dbReference type="AlphaFoldDB" id="A0A2P7QNM2"/>
<proteinExistence type="predicted"/>
<keyword evidence="2" id="KW-1185">Reference proteome</keyword>
<evidence type="ECO:0000313" key="1">
    <source>
        <dbReference type="EMBL" id="PSJ39548.1"/>
    </source>
</evidence>
<name>A0A2P7QNM2_9SPHN</name>
<dbReference type="EMBL" id="PXYI01000004">
    <property type="protein sequence ID" value="PSJ39548.1"/>
    <property type="molecule type" value="Genomic_DNA"/>
</dbReference>
<evidence type="ECO:0000313" key="2">
    <source>
        <dbReference type="Proteomes" id="UP000241167"/>
    </source>
</evidence>